<protein>
    <submittedName>
        <fullName evidence="2">Uncharacterized protein</fullName>
    </submittedName>
</protein>
<accession>A0A8S9FGU0</accession>
<evidence type="ECO:0000313" key="3">
    <source>
        <dbReference type="EMBL" id="KAF2552915.1"/>
    </source>
</evidence>
<feature type="transmembrane region" description="Helical" evidence="1">
    <location>
        <begin position="6"/>
        <end position="31"/>
    </location>
</feature>
<sequence length="73" mass="8594">MTLVALPQFGICNHVSTFSLFFTLLSFPIFFDDYSRLFLTIPKHGEIKVKKLVPFGRDFEKRKLEELLDTRQI</sequence>
<keyword evidence="1" id="KW-1133">Transmembrane helix</keyword>
<keyword evidence="1" id="KW-0472">Membrane</keyword>
<dbReference type="EMBL" id="QGKY02002305">
    <property type="protein sequence ID" value="KAF2531606.1"/>
    <property type="molecule type" value="Genomic_DNA"/>
</dbReference>
<dbReference type="Proteomes" id="UP000712281">
    <property type="component" value="Unassembled WGS sequence"/>
</dbReference>
<reference evidence="2" key="1">
    <citation type="submission" date="2019-12" db="EMBL/GenBank/DDBJ databases">
        <title>Genome sequencing and annotation of Brassica cretica.</title>
        <authorList>
            <person name="Studholme D.J."/>
            <person name="Sarris P.F."/>
        </authorList>
    </citation>
    <scope>NUCLEOTIDE SEQUENCE</scope>
    <source>
        <strain evidence="3">PFS-001/15</strain>
        <strain evidence="2">PFS-102/07</strain>
        <tissue evidence="2">Leaf</tissue>
    </source>
</reference>
<comment type="caution">
    <text evidence="2">The sequence shown here is derived from an EMBL/GenBank/DDBJ whole genome shotgun (WGS) entry which is preliminary data.</text>
</comment>
<keyword evidence="1" id="KW-0812">Transmembrane</keyword>
<name>A0A8S9FGU0_BRACR</name>
<dbReference type="AlphaFoldDB" id="A0A8S9FGU0"/>
<gene>
    <name evidence="3" type="ORF">F2Q68_00034354</name>
    <name evidence="2" type="ORF">F2Q70_00029883</name>
</gene>
<evidence type="ECO:0000256" key="1">
    <source>
        <dbReference type="SAM" id="Phobius"/>
    </source>
</evidence>
<dbReference type="EMBL" id="QGKW02001988">
    <property type="protein sequence ID" value="KAF2552915.1"/>
    <property type="molecule type" value="Genomic_DNA"/>
</dbReference>
<evidence type="ECO:0000313" key="2">
    <source>
        <dbReference type="EMBL" id="KAF2531606.1"/>
    </source>
</evidence>
<proteinExistence type="predicted"/>
<organism evidence="2">
    <name type="scientific">Brassica cretica</name>
    <name type="common">Mustard</name>
    <dbReference type="NCBI Taxonomy" id="69181"/>
    <lineage>
        <taxon>Eukaryota</taxon>
        <taxon>Viridiplantae</taxon>
        <taxon>Streptophyta</taxon>
        <taxon>Embryophyta</taxon>
        <taxon>Tracheophyta</taxon>
        <taxon>Spermatophyta</taxon>
        <taxon>Magnoliopsida</taxon>
        <taxon>eudicotyledons</taxon>
        <taxon>Gunneridae</taxon>
        <taxon>Pentapetalae</taxon>
        <taxon>rosids</taxon>
        <taxon>malvids</taxon>
        <taxon>Brassicales</taxon>
        <taxon>Brassicaceae</taxon>
        <taxon>Brassiceae</taxon>
        <taxon>Brassica</taxon>
    </lineage>
</organism>